<dbReference type="InterPro" id="IPR001623">
    <property type="entry name" value="DnaJ_domain"/>
</dbReference>
<dbReference type="InterPro" id="IPR036869">
    <property type="entry name" value="J_dom_sf"/>
</dbReference>
<accession>A0A9W7G4P7</accession>
<dbReference type="InterPro" id="IPR011990">
    <property type="entry name" value="TPR-like_helical_dom_sf"/>
</dbReference>
<feature type="region of interest" description="Disordered" evidence="7">
    <location>
        <begin position="172"/>
        <end position="205"/>
    </location>
</feature>
<dbReference type="InterPro" id="IPR018253">
    <property type="entry name" value="DnaJ_domain_CS"/>
</dbReference>
<protein>
    <recommendedName>
        <fullName evidence="8">J domain-containing protein</fullName>
    </recommendedName>
</protein>
<gene>
    <name evidence="9" type="ORF">TrCOL_g9455</name>
</gene>
<dbReference type="AlphaFoldDB" id="A0A9W7G4P7"/>
<dbReference type="PROSITE" id="PS50076">
    <property type="entry name" value="DNAJ_2"/>
    <property type="match status" value="1"/>
</dbReference>
<evidence type="ECO:0000256" key="2">
    <source>
        <dbReference type="ARBA" id="ARBA00022692"/>
    </source>
</evidence>
<dbReference type="Pfam" id="PF00226">
    <property type="entry name" value="DnaJ"/>
    <property type="match status" value="1"/>
</dbReference>
<dbReference type="PRINTS" id="PR00625">
    <property type="entry name" value="JDOMAIN"/>
</dbReference>
<dbReference type="Gene3D" id="1.25.40.10">
    <property type="entry name" value="Tetratricopeptide repeat domain"/>
    <property type="match status" value="1"/>
</dbReference>
<dbReference type="Proteomes" id="UP001165065">
    <property type="component" value="Unassembled WGS sequence"/>
</dbReference>
<feature type="domain" description="J" evidence="8">
    <location>
        <begin position="111"/>
        <end position="175"/>
    </location>
</feature>
<dbReference type="GO" id="GO:0030544">
    <property type="term" value="F:Hsp70 protein binding"/>
    <property type="evidence" value="ECO:0007669"/>
    <property type="project" value="TreeGrafter"/>
</dbReference>
<keyword evidence="2" id="KW-0812">Transmembrane</keyword>
<feature type="compositionally biased region" description="Polar residues" evidence="7">
    <location>
        <begin position="55"/>
        <end position="66"/>
    </location>
</feature>
<keyword evidence="5" id="KW-0472">Membrane</keyword>
<dbReference type="EMBL" id="BRYA01000057">
    <property type="protein sequence ID" value="GMI35616.1"/>
    <property type="molecule type" value="Genomic_DNA"/>
</dbReference>
<proteinExistence type="predicted"/>
<feature type="region of interest" description="Disordered" evidence="7">
    <location>
        <begin position="239"/>
        <end position="261"/>
    </location>
</feature>
<organism evidence="9 10">
    <name type="scientific">Triparma columacea</name>
    <dbReference type="NCBI Taxonomy" id="722753"/>
    <lineage>
        <taxon>Eukaryota</taxon>
        <taxon>Sar</taxon>
        <taxon>Stramenopiles</taxon>
        <taxon>Ochrophyta</taxon>
        <taxon>Bolidophyceae</taxon>
        <taxon>Parmales</taxon>
        <taxon>Triparmaceae</taxon>
        <taxon>Triparma</taxon>
    </lineage>
</organism>
<name>A0A9W7G4P7_9STRA</name>
<dbReference type="PANTHER" id="PTHR43908">
    <property type="entry name" value="AT29763P-RELATED"/>
    <property type="match status" value="1"/>
</dbReference>
<evidence type="ECO:0000256" key="3">
    <source>
        <dbReference type="ARBA" id="ARBA00022824"/>
    </source>
</evidence>
<dbReference type="GO" id="GO:0005789">
    <property type="term" value="C:endoplasmic reticulum membrane"/>
    <property type="evidence" value="ECO:0007669"/>
    <property type="project" value="UniProtKB-SubCell"/>
</dbReference>
<evidence type="ECO:0000256" key="1">
    <source>
        <dbReference type="ARBA" id="ARBA00004389"/>
    </source>
</evidence>
<evidence type="ECO:0000256" key="5">
    <source>
        <dbReference type="ARBA" id="ARBA00023136"/>
    </source>
</evidence>
<reference evidence="10" key="1">
    <citation type="journal article" date="2023" name="Commun. Biol.">
        <title>Genome analysis of Parmales, the sister group of diatoms, reveals the evolutionary specialization of diatoms from phago-mixotrophs to photoautotrophs.</title>
        <authorList>
            <person name="Ban H."/>
            <person name="Sato S."/>
            <person name="Yoshikawa S."/>
            <person name="Yamada K."/>
            <person name="Nakamura Y."/>
            <person name="Ichinomiya M."/>
            <person name="Sato N."/>
            <person name="Blanc-Mathieu R."/>
            <person name="Endo H."/>
            <person name="Kuwata A."/>
            <person name="Ogata H."/>
        </authorList>
    </citation>
    <scope>NUCLEOTIDE SEQUENCE [LARGE SCALE GENOMIC DNA]</scope>
</reference>
<keyword evidence="6" id="KW-0802">TPR repeat</keyword>
<evidence type="ECO:0000256" key="7">
    <source>
        <dbReference type="SAM" id="MobiDB-lite"/>
    </source>
</evidence>
<feature type="repeat" description="TPR" evidence="6">
    <location>
        <begin position="8"/>
        <end position="41"/>
    </location>
</feature>
<comment type="subcellular location">
    <subcellularLocation>
        <location evidence="1">Endoplasmic reticulum membrane</location>
        <topology evidence="1">Single-pass membrane protein</topology>
    </subcellularLocation>
</comment>
<keyword evidence="3" id="KW-0256">Endoplasmic reticulum</keyword>
<dbReference type="Gene3D" id="1.10.287.110">
    <property type="entry name" value="DnaJ domain"/>
    <property type="match status" value="1"/>
</dbReference>
<feature type="compositionally biased region" description="Basic and acidic residues" evidence="7">
    <location>
        <begin position="72"/>
        <end position="81"/>
    </location>
</feature>
<keyword evidence="4" id="KW-1133">Transmembrane helix</keyword>
<dbReference type="InterPro" id="IPR015399">
    <property type="entry name" value="DUF1977_DnaJ-like"/>
</dbReference>
<dbReference type="OrthoDB" id="10250354at2759"/>
<dbReference type="InterPro" id="IPR051100">
    <property type="entry name" value="DnaJ_subfamily_B/C"/>
</dbReference>
<dbReference type="SMART" id="SM00271">
    <property type="entry name" value="DnaJ"/>
    <property type="match status" value="1"/>
</dbReference>
<evidence type="ECO:0000256" key="4">
    <source>
        <dbReference type="ARBA" id="ARBA00022989"/>
    </source>
</evidence>
<feature type="compositionally biased region" description="Gly residues" evidence="7">
    <location>
        <begin position="183"/>
        <end position="200"/>
    </location>
</feature>
<dbReference type="GO" id="GO:0071218">
    <property type="term" value="P:cellular response to misfolded protein"/>
    <property type="evidence" value="ECO:0007669"/>
    <property type="project" value="TreeGrafter"/>
</dbReference>
<dbReference type="PROSITE" id="PS50005">
    <property type="entry name" value="TPR"/>
    <property type="match status" value="1"/>
</dbReference>
<sequence length="408" mass="45600">MEENKEQAEKCRDMAKTAMKAGDYTKAIKWFEKSLRLFPLPGVSGMIERCKNEKNSASTRRQSTGPSAAAREATETRRRQESGTGDIRGGGSSDQNDLVKKILRASKGKDAHYKVLGLERGAGESEIKKAYKRTSLKVHPDKNPADKADEAFKAVGLAYATLSDSRKRQIYDATGNEDPDNTGAGGGNPFAGFNRGGGGFRHSAHGEVDPEDIFRMFFGGGGPMGGGFGGPGVRMYSSGFGGMPRAQRRERGGQGGGQQQQQSSILQLLPILFFILISFFSFPEESSSGDSGSQYFSLTHKHPFTNPMETRHRGVVKDIPYFVSDKFMRTYYRDPYKVAQVERMVERAYDTYLVNECRNQRKYKRQLEQRANNYRGNQETRDGLLNEAVKVELTRCDEHRDLFQTTKR</sequence>
<dbReference type="CDD" id="cd06257">
    <property type="entry name" value="DnaJ"/>
    <property type="match status" value="1"/>
</dbReference>
<dbReference type="PANTHER" id="PTHR43908:SF3">
    <property type="entry name" value="AT29763P-RELATED"/>
    <property type="match status" value="1"/>
</dbReference>
<dbReference type="InterPro" id="IPR019734">
    <property type="entry name" value="TPR_rpt"/>
</dbReference>
<feature type="region of interest" description="Disordered" evidence="7">
    <location>
        <begin position="49"/>
        <end position="95"/>
    </location>
</feature>
<dbReference type="SUPFAM" id="SSF46565">
    <property type="entry name" value="Chaperone J-domain"/>
    <property type="match status" value="1"/>
</dbReference>
<comment type="caution">
    <text evidence="9">The sequence shown here is derived from an EMBL/GenBank/DDBJ whole genome shotgun (WGS) entry which is preliminary data.</text>
</comment>
<evidence type="ECO:0000313" key="10">
    <source>
        <dbReference type="Proteomes" id="UP001165065"/>
    </source>
</evidence>
<dbReference type="Pfam" id="PF09320">
    <property type="entry name" value="DUF1977"/>
    <property type="match status" value="1"/>
</dbReference>
<evidence type="ECO:0000259" key="8">
    <source>
        <dbReference type="PROSITE" id="PS50076"/>
    </source>
</evidence>
<evidence type="ECO:0000256" key="6">
    <source>
        <dbReference type="PROSITE-ProRule" id="PRU00339"/>
    </source>
</evidence>
<evidence type="ECO:0000313" key="9">
    <source>
        <dbReference type="EMBL" id="GMI35616.1"/>
    </source>
</evidence>
<keyword evidence="10" id="KW-1185">Reference proteome</keyword>
<dbReference type="PROSITE" id="PS00636">
    <property type="entry name" value="DNAJ_1"/>
    <property type="match status" value="1"/>
</dbReference>